<evidence type="ECO:0000313" key="2">
    <source>
        <dbReference type="Proteomes" id="UP001057498"/>
    </source>
</evidence>
<organism evidence="1 2">
    <name type="scientific">Sphaerotilus microaerophilus</name>
    <dbReference type="NCBI Taxonomy" id="2914710"/>
    <lineage>
        <taxon>Bacteria</taxon>
        <taxon>Pseudomonadati</taxon>
        <taxon>Pseudomonadota</taxon>
        <taxon>Betaproteobacteria</taxon>
        <taxon>Burkholderiales</taxon>
        <taxon>Sphaerotilaceae</taxon>
        <taxon>Sphaerotilus</taxon>
    </lineage>
</organism>
<gene>
    <name evidence="1" type="ORF">CATMQ487_46190</name>
</gene>
<protein>
    <recommendedName>
        <fullName evidence="3">DUF1801 domain-containing protein</fullName>
    </recommendedName>
</protein>
<reference evidence="1" key="1">
    <citation type="submission" date="2022-04" db="EMBL/GenBank/DDBJ databases">
        <title>Whole genome sequence of Sphaerotilus sp. FB-5.</title>
        <authorList>
            <person name="Takeda M."/>
            <person name="Narihara S."/>
            <person name="Akimoto M."/>
            <person name="Akimoto R."/>
            <person name="Nishiyashiki S."/>
            <person name="Murakami T."/>
        </authorList>
    </citation>
    <scope>NUCLEOTIDE SEQUENCE</scope>
    <source>
        <strain evidence="1">FB-5</strain>
    </source>
</reference>
<evidence type="ECO:0000313" key="1">
    <source>
        <dbReference type="EMBL" id="BDI07649.1"/>
    </source>
</evidence>
<dbReference type="EMBL" id="AP025730">
    <property type="protein sequence ID" value="BDI07649.1"/>
    <property type="molecule type" value="Genomic_DNA"/>
</dbReference>
<dbReference type="Proteomes" id="UP001057498">
    <property type="component" value="Chromosome"/>
</dbReference>
<name>A0ABM7YSW6_9BURK</name>
<keyword evidence="2" id="KW-1185">Reference proteome</keyword>
<accession>A0ABM7YSW6</accession>
<proteinExistence type="predicted"/>
<dbReference type="RefSeq" id="WP_251970825.1">
    <property type="nucleotide sequence ID" value="NZ_AP025730.1"/>
</dbReference>
<sequence>MADLGAVFSDLRAIMAPYAARLDSKKDDGTELYVDTRHVQKNRKPLFFGAVQVKKAYVSYHLMPVYLKPELLAGLSPALKARMQGKSCFNFTASDAALVQELADLTEAGYASYKEQGFV</sequence>
<evidence type="ECO:0008006" key="3">
    <source>
        <dbReference type="Google" id="ProtNLM"/>
    </source>
</evidence>